<feature type="compositionally biased region" description="Pro residues" evidence="5">
    <location>
        <begin position="37"/>
        <end position="53"/>
    </location>
</feature>
<name>A0A0C9W7Z1_9AGAM</name>
<feature type="chain" id="PRO_5002222172" description="CFEM domain-containing protein" evidence="6">
    <location>
        <begin position="26"/>
        <end position="261"/>
    </location>
</feature>
<dbReference type="Pfam" id="PF05730">
    <property type="entry name" value="CFEM"/>
    <property type="match status" value="1"/>
</dbReference>
<keyword evidence="2" id="KW-0964">Secreted</keyword>
<evidence type="ECO:0000313" key="8">
    <source>
        <dbReference type="EMBL" id="KIJ63483.1"/>
    </source>
</evidence>
<keyword evidence="9" id="KW-1185">Reference proteome</keyword>
<sequence>MCGRISLRILLVLSGLLVNLNVVLAQSVPASQSQAAPGPPPQPSAAAPQPAPAPGSASAANPGNTGPPAANPNPPQSNVAPTPIGSSASTPTSSISVNLTPFGGSPIASVPGLSVPVTLSSTAGFPSLTGYPMCVSQCLAIAASAANCSSVIAVNCYCASPEFAGAIVNCTARECIGNLDLSQNLAQQYCNLAMFPASLSFPTPPPTSMLPSTSIVPVTIITGTAPPGSSGAAKVWDGARGAALGVGMAIVGAFAGVVLVG</sequence>
<evidence type="ECO:0000256" key="5">
    <source>
        <dbReference type="SAM" id="MobiDB-lite"/>
    </source>
</evidence>
<organism evidence="8 9">
    <name type="scientific">Hydnomerulius pinastri MD-312</name>
    <dbReference type="NCBI Taxonomy" id="994086"/>
    <lineage>
        <taxon>Eukaryota</taxon>
        <taxon>Fungi</taxon>
        <taxon>Dikarya</taxon>
        <taxon>Basidiomycota</taxon>
        <taxon>Agaricomycotina</taxon>
        <taxon>Agaricomycetes</taxon>
        <taxon>Agaricomycetidae</taxon>
        <taxon>Boletales</taxon>
        <taxon>Boletales incertae sedis</taxon>
        <taxon>Leucogyrophana</taxon>
    </lineage>
</organism>
<reference evidence="8 9" key="1">
    <citation type="submission" date="2014-04" db="EMBL/GenBank/DDBJ databases">
        <title>Evolutionary Origins and Diversification of the Mycorrhizal Mutualists.</title>
        <authorList>
            <consortium name="DOE Joint Genome Institute"/>
            <consortium name="Mycorrhizal Genomics Consortium"/>
            <person name="Kohler A."/>
            <person name="Kuo A."/>
            <person name="Nagy L.G."/>
            <person name="Floudas D."/>
            <person name="Copeland A."/>
            <person name="Barry K.W."/>
            <person name="Cichocki N."/>
            <person name="Veneault-Fourrey C."/>
            <person name="LaButti K."/>
            <person name="Lindquist E.A."/>
            <person name="Lipzen A."/>
            <person name="Lundell T."/>
            <person name="Morin E."/>
            <person name="Murat C."/>
            <person name="Riley R."/>
            <person name="Ohm R."/>
            <person name="Sun H."/>
            <person name="Tunlid A."/>
            <person name="Henrissat B."/>
            <person name="Grigoriev I.V."/>
            <person name="Hibbett D.S."/>
            <person name="Martin F."/>
        </authorList>
    </citation>
    <scope>NUCLEOTIDE SEQUENCE [LARGE SCALE GENOMIC DNA]</scope>
    <source>
        <strain evidence="8 9">MD-312</strain>
    </source>
</reference>
<feature type="domain" description="CFEM" evidence="7">
    <location>
        <begin position="105"/>
        <end position="224"/>
    </location>
</feature>
<keyword evidence="4" id="KW-1015">Disulfide bond</keyword>
<feature type="region of interest" description="Disordered" evidence="5">
    <location>
        <begin position="31"/>
        <end position="92"/>
    </location>
</feature>
<dbReference type="OrthoDB" id="3267106at2759"/>
<dbReference type="HOGENOM" id="CLU_928002_0_0_1"/>
<proteinExistence type="predicted"/>
<accession>A0A0C9W7Z1</accession>
<dbReference type="Proteomes" id="UP000053820">
    <property type="component" value="Unassembled WGS sequence"/>
</dbReference>
<evidence type="ECO:0000259" key="7">
    <source>
        <dbReference type="PROSITE" id="PS52012"/>
    </source>
</evidence>
<feature type="compositionally biased region" description="Low complexity" evidence="5">
    <location>
        <begin position="54"/>
        <end position="68"/>
    </location>
</feature>
<dbReference type="PROSITE" id="PS52012">
    <property type="entry name" value="CFEM"/>
    <property type="match status" value="1"/>
</dbReference>
<protein>
    <recommendedName>
        <fullName evidence="7">CFEM domain-containing protein</fullName>
    </recommendedName>
</protein>
<evidence type="ECO:0000256" key="6">
    <source>
        <dbReference type="SAM" id="SignalP"/>
    </source>
</evidence>
<comment type="subcellular location">
    <subcellularLocation>
        <location evidence="1">Secreted</location>
    </subcellularLocation>
</comment>
<dbReference type="EMBL" id="KN839850">
    <property type="protein sequence ID" value="KIJ63483.1"/>
    <property type="molecule type" value="Genomic_DNA"/>
</dbReference>
<evidence type="ECO:0000256" key="4">
    <source>
        <dbReference type="ARBA" id="ARBA00023157"/>
    </source>
</evidence>
<feature type="compositionally biased region" description="Low complexity" evidence="5">
    <location>
        <begin position="76"/>
        <end position="92"/>
    </location>
</feature>
<gene>
    <name evidence="8" type="ORF">HYDPIDRAFT_29290</name>
</gene>
<evidence type="ECO:0000256" key="3">
    <source>
        <dbReference type="ARBA" id="ARBA00022729"/>
    </source>
</evidence>
<dbReference type="InterPro" id="IPR008427">
    <property type="entry name" value="Extracellular_membr_CFEM_dom"/>
</dbReference>
<evidence type="ECO:0000313" key="9">
    <source>
        <dbReference type="Proteomes" id="UP000053820"/>
    </source>
</evidence>
<evidence type="ECO:0000256" key="2">
    <source>
        <dbReference type="ARBA" id="ARBA00022525"/>
    </source>
</evidence>
<dbReference type="AlphaFoldDB" id="A0A0C9W7Z1"/>
<feature type="signal peptide" evidence="6">
    <location>
        <begin position="1"/>
        <end position="25"/>
    </location>
</feature>
<dbReference type="GO" id="GO:0005576">
    <property type="term" value="C:extracellular region"/>
    <property type="evidence" value="ECO:0007669"/>
    <property type="project" value="UniProtKB-SubCell"/>
</dbReference>
<evidence type="ECO:0000256" key="1">
    <source>
        <dbReference type="ARBA" id="ARBA00004613"/>
    </source>
</evidence>
<keyword evidence="3 6" id="KW-0732">Signal</keyword>